<accession>A0A3B5M7S0</accession>
<protein>
    <recommendedName>
        <fullName evidence="3">Suppressor APC domain containing 1</fullName>
    </recommendedName>
</protein>
<dbReference type="AlphaFoldDB" id="A0A3B5M7S0"/>
<dbReference type="Proteomes" id="UP000261380">
    <property type="component" value="Unplaced"/>
</dbReference>
<organism evidence="1 2">
    <name type="scientific">Xiphophorus couchianus</name>
    <name type="common">Monterrey platyfish</name>
    <dbReference type="NCBI Taxonomy" id="32473"/>
    <lineage>
        <taxon>Eukaryota</taxon>
        <taxon>Metazoa</taxon>
        <taxon>Chordata</taxon>
        <taxon>Craniata</taxon>
        <taxon>Vertebrata</taxon>
        <taxon>Euteleostomi</taxon>
        <taxon>Actinopterygii</taxon>
        <taxon>Neopterygii</taxon>
        <taxon>Teleostei</taxon>
        <taxon>Neoteleostei</taxon>
        <taxon>Acanthomorphata</taxon>
        <taxon>Ovalentaria</taxon>
        <taxon>Atherinomorphae</taxon>
        <taxon>Cyprinodontiformes</taxon>
        <taxon>Poeciliidae</taxon>
        <taxon>Poeciliinae</taxon>
        <taxon>Xiphophorus</taxon>
    </lineage>
</organism>
<dbReference type="Pfam" id="PF11414">
    <property type="entry name" value="Suppressor_APC"/>
    <property type="match status" value="1"/>
</dbReference>
<evidence type="ECO:0000313" key="1">
    <source>
        <dbReference type="Ensembl" id="ENSXCOP00000019540.1"/>
    </source>
</evidence>
<reference evidence="1" key="2">
    <citation type="submission" date="2025-09" db="UniProtKB">
        <authorList>
            <consortium name="Ensembl"/>
        </authorList>
    </citation>
    <scope>IDENTIFICATION</scope>
</reference>
<keyword evidence="2" id="KW-1185">Reference proteome</keyword>
<sequence length="133" mass="15554">MACRLSASGSYTVVIIPLRTSLHSQEALRFYLWIKRMKDLEQEKDALWSGLEVLEKGRLWYFQRLGENRALRCVETRYRTGAYHKRAAEVQGHALLRKQTVDDNPCLCDPLADSDLRWRNTVLTQVNIKLNKF</sequence>
<name>A0A3B5M7S0_9TELE</name>
<reference evidence="1" key="1">
    <citation type="submission" date="2025-08" db="UniProtKB">
        <authorList>
            <consortium name="Ensembl"/>
        </authorList>
    </citation>
    <scope>IDENTIFICATION</scope>
</reference>
<evidence type="ECO:0000313" key="2">
    <source>
        <dbReference type="Proteomes" id="UP000261380"/>
    </source>
</evidence>
<proteinExistence type="predicted"/>
<dbReference type="Ensembl" id="ENSXCOT00000019780.1">
    <property type="protein sequence ID" value="ENSXCOP00000019540.1"/>
    <property type="gene ID" value="ENSXCOG00000014680.1"/>
</dbReference>
<dbReference type="GeneTree" id="ENSGT00940000177041"/>
<evidence type="ECO:0008006" key="3">
    <source>
        <dbReference type="Google" id="ProtNLM"/>
    </source>
</evidence>